<feature type="compositionally biased region" description="Low complexity" evidence="1">
    <location>
        <begin position="12"/>
        <end position="25"/>
    </location>
</feature>
<organism evidence="2 3">
    <name type="scientific">Lentinula boryana</name>
    <dbReference type="NCBI Taxonomy" id="40481"/>
    <lineage>
        <taxon>Eukaryota</taxon>
        <taxon>Fungi</taxon>
        <taxon>Dikarya</taxon>
        <taxon>Basidiomycota</taxon>
        <taxon>Agaricomycotina</taxon>
        <taxon>Agaricomycetes</taxon>
        <taxon>Agaricomycetidae</taxon>
        <taxon>Agaricales</taxon>
        <taxon>Marasmiineae</taxon>
        <taxon>Omphalotaceae</taxon>
        <taxon>Lentinula</taxon>
    </lineage>
</organism>
<accession>A0ABQ8QBF3</accession>
<evidence type="ECO:0000256" key="1">
    <source>
        <dbReference type="SAM" id="MobiDB-lite"/>
    </source>
</evidence>
<feature type="compositionally biased region" description="Polar residues" evidence="1">
    <location>
        <begin position="1"/>
        <end position="11"/>
    </location>
</feature>
<dbReference type="Proteomes" id="UP001163828">
    <property type="component" value="Unassembled WGS sequence"/>
</dbReference>
<proteinExistence type="predicted"/>
<evidence type="ECO:0000313" key="3">
    <source>
        <dbReference type="Proteomes" id="UP001163828"/>
    </source>
</evidence>
<protein>
    <submittedName>
        <fullName evidence="2">Lipid droplet-associated perilipin protein</fullName>
    </submittedName>
</protein>
<evidence type="ECO:0000313" key="2">
    <source>
        <dbReference type="EMBL" id="KAJ3995778.1"/>
    </source>
</evidence>
<feature type="region of interest" description="Disordered" evidence="1">
    <location>
        <begin position="370"/>
        <end position="392"/>
    </location>
</feature>
<dbReference type="SUPFAM" id="SSF58113">
    <property type="entry name" value="Apolipoprotein A-I"/>
    <property type="match status" value="1"/>
</dbReference>
<reference evidence="2" key="1">
    <citation type="submission" date="2022-08" db="EMBL/GenBank/DDBJ databases">
        <authorList>
            <consortium name="DOE Joint Genome Institute"/>
            <person name="Min B."/>
            <person name="Riley R."/>
            <person name="Sierra-Patev S."/>
            <person name="Naranjo-Ortiz M."/>
            <person name="Looney B."/>
            <person name="Konkel Z."/>
            <person name="Slot J.C."/>
            <person name="Sakamoto Y."/>
            <person name="Steenwyk J.L."/>
            <person name="Rokas A."/>
            <person name="Carro J."/>
            <person name="Camarero S."/>
            <person name="Ferreira P."/>
            <person name="Molpeceres G."/>
            <person name="Ruiz-Duenas F.J."/>
            <person name="Serrano A."/>
            <person name="Henrissat B."/>
            <person name="Drula E."/>
            <person name="Hughes K.W."/>
            <person name="Mata J.L."/>
            <person name="Ishikawa N.K."/>
            <person name="Vargas-Isla R."/>
            <person name="Ushijima S."/>
            <person name="Smith C.A."/>
            <person name="Ahrendt S."/>
            <person name="Andreopoulos W."/>
            <person name="He G."/>
            <person name="Labutti K."/>
            <person name="Lipzen A."/>
            <person name="Ng V."/>
            <person name="Sandor L."/>
            <person name="Barry K."/>
            <person name="Martinez A.T."/>
            <person name="Xiao Y."/>
            <person name="Gibbons J.G."/>
            <person name="Terashima K."/>
            <person name="Hibbett D.S."/>
            <person name="Grigoriev I.V."/>
        </authorList>
    </citation>
    <scope>NUCLEOTIDE SEQUENCE</scope>
    <source>
        <strain evidence="2">TFB10827</strain>
    </source>
</reference>
<feature type="region of interest" description="Disordered" evidence="1">
    <location>
        <begin position="1"/>
        <end position="35"/>
    </location>
</feature>
<comment type="caution">
    <text evidence="2">The sequence shown here is derived from an EMBL/GenBank/DDBJ whole genome shotgun (WGS) entry which is preliminary data.</text>
</comment>
<dbReference type="EMBL" id="MU790639">
    <property type="protein sequence ID" value="KAJ3995778.1"/>
    <property type="molecule type" value="Genomic_DNA"/>
</dbReference>
<gene>
    <name evidence="2" type="ORF">F5050DRAFT_1764486</name>
</gene>
<sequence length="392" mass="42362">MPSSDSKISPLTTMSSTQTETSTIPMPSPPSQNPPELTVISRISSIPLISSSLEIVNGTLSTNAYTRSPYTRALGLSNSAYKLTEPLQAQLAPLIVRADSYANLAVDAVQKRYPNAFTATPEDVMGYVQNRQKDVGEYVRERRESAGAIAQNIDKKFTPIVDYLEVAVNRIDSNTKENNAPVDKDVQSQISQYSRALELSTRLRDQLQFYSNEQMKQLQAHSVLVQSATETARSLSATASSSLSNAQAKLHTVSENMIAELGKLQAQAASLSASLQATASKTLKDPTAQFPPQIQQRYIEVTSVLHAQASAASATYADLSNNLASTVLELRSIMAAENVSMNEKATRVTHEVSVKVQPLLEVLSRTVQQTLGGRSASQTSMQTTNGANGHAN</sequence>
<keyword evidence="3" id="KW-1185">Reference proteome</keyword>
<name>A0ABQ8QBF3_9AGAR</name>